<comment type="caution">
    <text evidence="4">The sequence shown here is derived from an EMBL/GenBank/DDBJ whole genome shotgun (WGS) entry which is preliminary data.</text>
</comment>
<organism evidence="4 5">
    <name type="scientific">Criibacterium bergeronii</name>
    <dbReference type="NCBI Taxonomy" id="1871336"/>
    <lineage>
        <taxon>Bacteria</taxon>
        <taxon>Bacillati</taxon>
        <taxon>Bacillota</taxon>
        <taxon>Clostridia</taxon>
        <taxon>Peptostreptococcales</taxon>
        <taxon>Filifactoraceae</taxon>
        <taxon>Criibacterium</taxon>
    </lineage>
</organism>
<dbReference type="InterPro" id="IPR005648">
    <property type="entry name" value="FlgD"/>
</dbReference>
<proteinExistence type="inferred from homology"/>
<dbReference type="EMBL" id="VJXW01000001">
    <property type="protein sequence ID" value="TRW28645.1"/>
    <property type="molecule type" value="Genomic_DNA"/>
</dbReference>
<evidence type="ECO:0000256" key="3">
    <source>
        <dbReference type="SAM" id="Coils"/>
    </source>
</evidence>
<comment type="similarity">
    <text evidence="1">Belongs to the FlgD family.</text>
</comment>
<feature type="coiled-coil region" evidence="3">
    <location>
        <begin position="136"/>
        <end position="163"/>
    </location>
</feature>
<keyword evidence="2" id="KW-1005">Bacterial flagellum biogenesis</keyword>
<keyword evidence="3" id="KW-0175">Coiled coil</keyword>
<gene>
    <name evidence="4" type="ORF">FL857_00735</name>
</gene>
<dbReference type="Proteomes" id="UP000319424">
    <property type="component" value="Unassembled WGS sequence"/>
</dbReference>
<dbReference type="GO" id="GO:0044781">
    <property type="term" value="P:bacterial-type flagellum organization"/>
    <property type="evidence" value="ECO:0007669"/>
    <property type="project" value="UniProtKB-KW"/>
</dbReference>
<name>A0A552VDV1_9FIRM</name>
<evidence type="ECO:0000313" key="4">
    <source>
        <dbReference type="EMBL" id="TRW28645.1"/>
    </source>
</evidence>
<sequence>MADKIVPVEVDVSTYEKIRKEREEKIKKEKNNPYGKDTFLKLLTSQMKYQNPLEPMKNEEFMSQMAQLTATEQITNMAKSFEDFKKTFETKDSKGNTTNALLQEMKNLNTTMGKYMGSIKPATENLDYLKLMGDFAKAYDKNTKSLLEKIDTLQNEIKKLNGGTTTTTGTTPVNNG</sequence>
<evidence type="ECO:0000313" key="5">
    <source>
        <dbReference type="Proteomes" id="UP000319424"/>
    </source>
</evidence>
<accession>A0A552VDV1</accession>
<evidence type="ECO:0000256" key="1">
    <source>
        <dbReference type="ARBA" id="ARBA00010577"/>
    </source>
</evidence>
<evidence type="ECO:0000256" key="2">
    <source>
        <dbReference type="ARBA" id="ARBA00022795"/>
    </source>
</evidence>
<reference evidence="4 5" key="1">
    <citation type="submission" date="2019-07" db="EMBL/GenBank/DDBJ databases">
        <title>Criibacterium bergeronii gen. nov., sp. nov. isolated from human clinical samples.</title>
        <authorList>
            <person name="Maheux A.F."/>
            <person name="Boudreau D.K."/>
            <person name="Berube E."/>
            <person name="Brodeur S."/>
            <person name="Bernard K.A."/>
            <person name="Abed J.Y."/>
            <person name="Ducrey E."/>
            <person name="Guay E.F."/>
            <person name="Raymond F."/>
            <person name="Corbeil J."/>
            <person name="Domingo M.-C."/>
            <person name="Roy P.H."/>
            <person name="Boissinot M."/>
            <person name="Tocheva E.I."/>
            <person name="Omar R.F."/>
        </authorList>
    </citation>
    <scope>NUCLEOTIDE SEQUENCE [LARGE SCALE GENOMIC DNA]</scope>
    <source>
        <strain evidence="4 5">CCRI-24246</strain>
    </source>
</reference>
<dbReference type="Pfam" id="PF03963">
    <property type="entry name" value="FlgD"/>
    <property type="match status" value="1"/>
</dbReference>
<evidence type="ECO:0008006" key="6">
    <source>
        <dbReference type="Google" id="ProtNLM"/>
    </source>
</evidence>
<dbReference type="OrthoDB" id="1752746at2"/>
<dbReference type="AlphaFoldDB" id="A0A552VDV1"/>
<protein>
    <recommendedName>
        <fullName evidence="6">Flagellar hook capping protein</fullName>
    </recommendedName>
</protein>
<dbReference type="RefSeq" id="WP_144015355.1">
    <property type="nucleotide sequence ID" value="NZ_VJXW01000001.1"/>
</dbReference>